<evidence type="ECO:0000313" key="2">
    <source>
        <dbReference type="Proteomes" id="UP000234681"/>
    </source>
</evidence>
<gene>
    <name evidence="1" type="ORF">rCG_49689</name>
</gene>
<evidence type="ECO:0000313" key="1">
    <source>
        <dbReference type="EMBL" id="EDL90485.1"/>
    </source>
</evidence>
<reference evidence="1 2" key="1">
    <citation type="submission" date="2005-09" db="EMBL/GenBank/DDBJ databases">
        <authorList>
            <person name="Mural R.J."/>
            <person name="Li P.W."/>
            <person name="Adams M.D."/>
            <person name="Amanatides P.G."/>
            <person name="Baden-Tillson H."/>
            <person name="Barnstead M."/>
            <person name="Chin S.H."/>
            <person name="Dew I."/>
            <person name="Evans C.A."/>
            <person name="Ferriera S."/>
            <person name="Flanigan M."/>
            <person name="Fosler C."/>
            <person name="Glodek A."/>
            <person name="Gu Z."/>
            <person name="Holt R.A."/>
            <person name="Jennings D."/>
            <person name="Kraft C.L."/>
            <person name="Lu F."/>
            <person name="Nguyen T."/>
            <person name="Nusskern D.R."/>
            <person name="Pfannkoch C.M."/>
            <person name="Sitter C."/>
            <person name="Sutton G.G."/>
            <person name="Venter J.C."/>
            <person name="Wang Z."/>
            <person name="Woodage T."/>
            <person name="Zheng X.H."/>
            <person name="Zhong F."/>
        </authorList>
    </citation>
    <scope>NUCLEOTIDE SEQUENCE [LARGE SCALE GENOMIC DNA]</scope>
    <source>
        <strain>BN</strain>
        <strain evidence="2">Sprague-Dawley</strain>
    </source>
</reference>
<sequence length="15" mass="1842">MKFKKLKDHEQLPLS</sequence>
<name>A6K2P5_RAT</name>
<proteinExistence type="predicted"/>
<protein>
    <submittedName>
        <fullName evidence="1">RCG49689</fullName>
    </submittedName>
</protein>
<dbReference type="EMBL" id="CH474014">
    <property type="protein sequence ID" value="EDL90485.1"/>
    <property type="molecule type" value="Genomic_DNA"/>
</dbReference>
<accession>A6K2P5</accession>
<organism evidence="1 2">
    <name type="scientific">Rattus norvegicus</name>
    <name type="common">Rat</name>
    <dbReference type="NCBI Taxonomy" id="10116"/>
    <lineage>
        <taxon>Eukaryota</taxon>
        <taxon>Metazoa</taxon>
        <taxon>Chordata</taxon>
        <taxon>Craniata</taxon>
        <taxon>Vertebrata</taxon>
        <taxon>Euteleostomi</taxon>
        <taxon>Mammalia</taxon>
        <taxon>Eutheria</taxon>
        <taxon>Euarchontoglires</taxon>
        <taxon>Glires</taxon>
        <taxon>Rodentia</taxon>
        <taxon>Myomorpha</taxon>
        <taxon>Muroidea</taxon>
        <taxon>Muridae</taxon>
        <taxon>Murinae</taxon>
        <taxon>Rattus</taxon>
    </lineage>
</organism>
<dbReference type="Proteomes" id="UP000234681">
    <property type="component" value="Chromosome X"/>
</dbReference>